<dbReference type="PROSITE" id="PS01124">
    <property type="entry name" value="HTH_ARAC_FAMILY_2"/>
    <property type="match status" value="1"/>
</dbReference>
<proteinExistence type="predicted"/>
<dbReference type="SMART" id="SM00342">
    <property type="entry name" value="HTH_ARAC"/>
    <property type="match status" value="1"/>
</dbReference>
<protein>
    <submittedName>
        <fullName evidence="5">Transcriptional regulator, AraC family</fullName>
    </submittedName>
</protein>
<evidence type="ECO:0000259" key="4">
    <source>
        <dbReference type="PROSITE" id="PS01124"/>
    </source>
</evidence>
<name>C0CTM2_9FIRM</name>
<feature type="domain" description="HTH araC/xylS-type" evidence="4">
    <location>
        <begin position="224"/>
        <end position="322"/>
    </location>
</feature>
<comment type="caution">
    <text evidence="5">The sequence shown here is derived from an EMBL/GenBank/DDBJ whole genome shotgun (WGS) entry which is preliminary data.</text>
</comment>
<evidence type="ECO:0000256" key="1">
    <source>
        <dbReference type="ARBA" id="ARBA00023015"/>
    </source>
</evidence>
<dbReference type="PRINTS" id="PR00032">
    <property type="entry name" value="HTHARAC"/>
</dbReference>
<dbReference type="InterPro" id="IPR009057">
    <property type="entry name" value="Homeodomain-like_sf"/>
</dbReference>
<dbReference type="CDD" id="cd06986">
    <property type="entry name" value="cupin_MmsR-like_N"/>
    <property type="match status" value="1"/>
</dbReference>
<gene>
    <name evidence="5" type="ORF">CLOSTASPAR_00320</name>
</gene>
<dbReference type="PANTHER" id="PTHR43280">
    <property type="entry name" value="ARAC-FAMILY TRANSCRIPTIONAL REGULATOR"/>
    <property type="match status" value="1"/>
</dbReference>
<dbReference type="EMBL" id="ACCJ01000017">
    <property type="protein sequence ID" value="EEG57517.1"/>
    <property type="molecule type" value="Genomic_DNA"/>
</dbReference>
<dbReference type="Pfam" id="PF02311">
    <property type="entry name" value="AraC_binding"/>
    <property type="match status" value="1"/>
</dbReference>
<dbReference type="InterPro" id="IPR020449">
    <property type="entry name" value="Tscrpt_reg_AraC-type_HTH"/>
</dbReference>
<dbReference type="PANTHER" id="PTHR43280:SF11">
    <property type="entry name" value="RCS-SPECIFIC HTH-TYPE TRANSCRIPTIONAL ACTIVATOR RCLR"/>
    <property type="match status" value="1"/>
</dbReference>
<organism evidence="5 6">
    <name type="scientific">[Clostridium] asparagiforme DSM 15981</name>
    <dbReference type="NCBI Taxonomy" id="518636"/>
    <lineage>
        <taxon>Bacteria</taxon>
        <taxon>Bacillati</taxon>
        <taxon>Bacillota</taxon>
        <taxon>Clostridia</taxon>
        <taxon>Lachnospirales</taxon>
        <taxon>Lachnospiraceae</taxon>
        <taxon>Enterocloster</taxon>
    </lineage>
</organism>
<keyword evidence="3" id="KW-0804">Transcription</keyword>
<keyword evidence="6" id="KW-1185">Reference proteome</keyword>
<reference evidence="5 6" key="1">
    <citation type="submission" date="2009-02" db="EMBL/GenBank/DDBJ databases">
        <title>Draft genome sequence of Clostridium asparagiforme (DSM 15981).</title>
        <authorList>
            <person name="Sudarsanam P."/>
            <person name="Ley R."/>
            <person name="Guruge J."/>
            <person name="Turnbaugh P.J."/>
            <person name="Mahowald M."/>
            <person name="Liep D."/>
            <person name="Gordon J."/>
        </authorList>
    </citation>
    <scope>NUCLEOTIDE SEQUENCE [LARGE SCALE GENOMIC DNA]</scope>
    <source>
        <strain evidence="5 6">DSM 15981</strain>
    </source>
</reference>
<dbReference type="InterPro" id="IPR003313">
    <property type="entry name" value="AraC-bd"/>
</dbReference>
<dbReference type="SUPFAM" id="SSF51215">
    <property type="entry name" value="Regulatory protein AraC"/>
    <property type="match status" value="1"/>
</dbReference>
<dbReference type="PROSITE" id="PS00041">
    <property type="entry name" value="HTH_ARAC_FAMILY_1"/>
    <property type="match status" value="1"/>
</dbReference>
<evidence type="ECO:0000313" key="5">
    <source>
        <dbReference type="EMBL" id="EEG57517.1"/>
    </source>
</evidence>
<dbReference type="InterPro" id="IPR018062">
    <property type="entry name" value="HTH_AraC-typ_CS"/>
</dbReference>
<keyword evidence="2" id="KW-0238">DNA-binding</keyword>
<dbReference type="SUPFAM" id="SSF46689">
    <property type="entry name" value="Homeodomain-like"/>
    <property type="match status" value="2"/>
</dbReference>
<dbReference type="HOGENOM" id="CLU_000445_88_6_9"/>
<sequence>MWSGKWMENSNYIPKCLISAEGLMSGGIWVYNRKKGGMDMMDAKEKNWLFSIFPNEGFVDLGLYQYGWEQCEPLHSYGPHARNHYLFHYVISGTGRLQSTDSKGVTTEYQIRSGQGFLIYPKQVNTYFADRDHPWEYVWLEFDGLRAKEALELAGLTMDQPIYRSGARDLSADLMNEMLYIARHSDQSPLHLIGHLYLFMDYLTRSSASRRMMQSGKIRDFYIREAISFVEQNFQNNITVEDIAGFCNLNRSYFGKIFRDAMGKSPQEFLISYRMTKAAELLKLTDLTIGDISNAVGYPSQLHFSRAFKNVYQVSPRQWRTEHKLSK</sequence>
<dbReference type="InterPro" id="IPR018060">
    <property type="entry name" value="HTH_AraC"/>
</dbReference>
<dbReference type="Pfam" id="PF12833">
    <property type="entry name" value="HTH_18"/>
    <property type="match status" value="1"/>
</dbReference>
<keyword evidence="1" id="KW-0805">Transcription regulation</keyword>
<dbReference type="AlphaFoldDB" id="C0CTM2"/>
<accession>C0CTM2</accession>
<dbReference type="Gene3D" id="1.10.10.60">
    <property type="entry name" value="Homeodomain-like"/>
    <property type="match status" value="2"/>
</dbReference>
<dbReference type="GO" id="GO:0043565">
    <property type="term" value="F:sequence-specific DNA binding"/>
    <property type="evidence" value="ECO:0007669"/>
    <property type="project" value="InterPro"/>
</dbReference>
<dbReference type="Proteomes" id="UP000004756">
    <property type="component" value="Unassembled WGS sequence"/>
</dbReference>
<evidence type="ECO:0000256" key="3">
    <source>
        <dbReference type="ARBA" id="ARBA00023163"/>
    </source>
</evidence>
<dbReference type="GO" id="GO:0003700">
    <property type="term" value="F:DNA-binding transcription factor activity"/>
    <property type="evidence" value="ECO:0007669"/>
    <property type="project" value="InterPro"/>
</dbReference>
<evidence type="ECO:0000313" key="6">
    <source>
        <dbReference type="Proteomes" id="UP000004756"/>
    </source>
</evidence>
<evidence type="ECO:0000256" key="2">
    <source>
        <dbReference type="ARBA" id="ARBA00023125"/>
    </source>
</evidence>
<dbReference type="InterPro" id="IPR037923">
    <property type="entry name" value="HTH-like"/>
</dbReference>
<dbReference type="Gene3D" id="2.60.120.280">
    <property type="entry name" value="Regulatory protein AraC"/>
    <property type="match status" value="1"/>
</dbReference>